<name>A0A1S7FYR0_9LIST</name>
<proteinExistence type="predicted"/>
<protein>
    <submittedName>
        <fullName evidence="1">Uncharacterized protein</fullName>
    </submittedName>
</protein>
<evidence type="ECO:0000313" key="2">
    <source>
        <dbReference type="Proteomes" id="UP000223060"/>
    </source>
</evidence>
<dbReference type="AlphaFoldDB" id="A0A1S7FYR0"/>
<sequence>MGSDDAGCWKYLKEHINVIDADFLVLCTESRRKLLSQMIDYINRFPGKIEEADVHIFSQNPVFLQYMRKLSDEASYEMTEELLFLDEGKEPSVSSTYLENDPHILLQEMAPYILYKKSFLENYFEEKGEEEGMIDIFQHANAIWKHRVLEEVEENENNFDDIGIEEILSCWKHYRSKEEVYTSLNLELQDFDKNFLNYLIRNKLGPCFQKLQIEKDITSATRALVYFTEFLESEDKKLISGLVSIGYFYIQNPIENYALWHTDKKFSETYIAFLKILFNKSHYQTKQYYLKYYRRATNAAYKAAGLNSLKPVAKCYKLYYTH</sequence>
<reference evidence="2" key="1">
    <citation type="submission" date="2015-03" db="EMBL/GenBank/DDBJ databases">
        <authorList>
            <person name="Ferrari E."/>
            <person name="Walter M.C."/>
            <person name="Huptas C."/>
            <person name="Scherer S."/>
            <person name="Mueller-Herbst S."/>
        </authorList>
    </citation>
    <scope>NUCLEOTIDE SEQUENCE [LARGE SCALE GENOMIC DNA]</scope>
    <source>
        <strain evidence="2">LWP01</strain>
    </source>
</reference>
<gene>
    <name evidence="1" type="ORF">UE46_11755</name>
</gene>
<organism evidence="1 2">
    <name type="scientific">Listeria weihenstephanensis</name>
    <dbReference type="NCBI Taxonomy" id="1006155"/>
    <lineage>
        <taxon>Bacteria</taxon>
        <taxon>Bacillati</taxon>
        <taxon>Bacillota</taxon>
        <taxon>Bacilli</taxon>
        <taxon>Bacillales</taxon>
        <taxon>Listeriaceae</taxon>
        <taxon>Listeria</taxon>
    </lineage>
</organism>
<evidence type="ECO:0000313" key="1">
    <source>
        <dbReference type="EMBL" id="AQY52552.1"/>
    </source>
</evidence>
<dbReference type="KEGG" id="lwi:UE46_11755"/>
<keyword evidence="2" id="KW-1185">Reference proteome</keyword>
<accession>A0A1S7FYR0</accession>
<dbReference type="EMBL" id="CP011102">
    <property type="protein sequence ID" value="AQY52552.1"/>
    <property type="molecule type" value="Genomic_DNA"/>
</dbReference>
<dbReference type="Proteomes" id="UP000223060">
    <property type="component" value="Chromosome"/>
</dbReference>